<evidence type="ECO:0000313" key="3">
    <source>
        <dbReference type="Proteomes" id="UP001501490"/>
    </source>
</evidence>
<organism evidence="2 3">
    <name type="scientific">Microlunatus ginsengisoli</name>
    <dbReference type="NCBI Taxonomy" id="363863"/>
    <lineage>
        <taxon>Bacteria</taxon>
        <taxon>Bacillati</taxon>
        <taxon>Actinomycetota</taxon>
        <taxon>Actinomycetes</taxon>
        <taxon>Propionibacteriales</taxon>
        <taxon>Propionibacteriaceae</taxon>
        <taxon>Microlunatus</taxon>
    </lineage>
</organism>
<feature type="transmembrane region" description="Helical" evidence="1">
    <location>
        <begin position="62"/>
        <end position="85"/>
    </location>
</feature>
<sequence>MRSSYVARVSPLAISVSLATLAIMRFRERLTPPLLWWVIGALVAGTFPVAVLFYLGPVWAGVVAAIAAAGLVAVLHGWAAIVVDFDGRWLRVGRARIELAYLGAARALDAGQTRARTGVDADARAYLVLRPYVGTSVEVTLDDPDDPVPYWLISTRRPRALSAALTEALGSRALQ</sequence>
<keyword evidence="1" id="KW-1133">Transmembrane helix</keyword>
<comment type="caution">
    <text evidence="2">The sequence shown here is derived from an EMBL/GenBank/DDBJ whole genome shotgun (WGS) entry which is preliminary data.</text>
</comment>
<keyword evidence="1" id="KW-0472">Membrane</keyword>
<protein>
    <submittedName>
        <fullName evidence="2">DUF3093 domain-containing protein</fullName>
    </submittedName>
</protein>
<evidence type="ECO:0000256" key="1">
    <source>
        <dbReference type="SAM" id="Phobius"/>
    </source>
</evidence>
<evidence type="ECO:0000313" key="2">
    <source>
        <dbReference type="EMBL" id="GAA3611791.1"/>
    </source>
</evidence>
<proteinExistence type="predicted"/>
<accession>A0ABP6ZKM7</accession>
<keyword evidence="1" id="KW-0812">Transmembrane</keyword>
<keyword evidence="3" id="KW-1185">Reference proteome</keyword>
<reference evidence="3" key="1">
    <citation type="journal article" date="2019" name="Int. J. Syst. Evol. Microbiol.">
        <title>The Global Catalogue of Microorganisms (GCM) 10K type strain sequencing project: providing services to taxonomists for standard genome sequencing and annotation.</title>
        <authorList>
            <consortium name="The Broad Institute Genomics Platform"/>
            <consortium name="The Broad Institute Genome Sequencing Center for Infectious Disease"/>
            <person name="Wu L."/>
            <person name="Ma J."/>
        </authorList>
    </citation>
    <scope>NUCLEOTIDE SEQUENCE [LARGE SCALE GENOMIC DNA]</scope>
    <source>
        <strain evidence="3">JCM 16929</strain>
    </source>
</reference>
<name>A0ABP6ZKM7_9ACTN</name>
<feature type="transmembrane region" description="Helical" evidence="1">
    <location>
        <begin position="35"/>
        <end position="56"/>
    </location>
</feature>
<dbReference type="InterPro" id="IPR021443">
    <property type="entry name" value="DUF3093"/>
</dbReference>
<gene>
    <name evidence="2" type="ORF">GCM10022236_11970</name>
</gene>
<dbReference type="Proteomes" id="UP001501490">
    <property type="component" value="Unassembled WGS sequence"/>
</dbReference>
<dbReference type="EMBL" id="BAABAB010000007">
    <property type="protein sequence ID" value="GAA3611791.1"/>
    <property type="molecule type" value="Genomic_DNA"/>
</dbReference>
<dbReference type="Pfam" id="PF11292">
    <property type="entry name" value="DUF3093"/>
    <property type="match status" value="1"/>
</dbReference>